<evidence type="ECO:0000256" key="4">
    <source>
        <dbReference type="ARBA" id="ARBA00022490"/>
    </source>
</evidence>
<evidence type="ECO:0000256" key="13">
    <source>
        <dbReference type="ARBA" id="ARBA00042316"/>
    </source>
</evidence>
<dbReference type="Gene3D" id="3.10.110.10">
    <property type="entry name" value="Ubiquitin Conjugating Enzyme"/>
    <property type="match status" value="1"/>
</dbReference>
<evidence type="ECO:0000313" key="18">
    <source>
        <dbReference type="Proteomes" id="UP000694393"/>
    </source>
</evidence>
<dbReference type="PROSITE" id="PS50127">
    <property type="entry name" value="UBC_2"/>
    <property type="match status" value="1"/>
</dbReference>
<evidence type="ECO:0000256" key="2">
    <source>
        <dbReference type="ARBA" id="ARBA00004496"/>
    </source>
</evidence>
<keyword evidence="4" id="KW-0963">Cytoplasm</keyword>
<dbReference type="Proteomes" id="UP000694393">
    <property type="component" value="Unplaced"/>
</dbReference>
<keyword evidence="10" id="KW-0539">Nucleus</keyword>
<dbReference type="PANTHER" id="PTHR46116:SF26">
    <property type="entry name" value="UBIQUITIN-CONJUGATING ENZYME E2 Z"/>
    <property type="match status" value="1"/>
</dbReference>
<feature type="region of interest" description="Disordered" evidence="15">
    <location>
        <begin position="388"/>
        <end position="415"/>
    </location>
</feature>
<dbReference type="GO" id="GO:0043066">
    <property type="term" value="P:negative regulation of apoptotic process"/>
    <property type="evidence" value="ECO:0007669"/>
    <property type="project" value="TreeGrafter"/>
</dbReference>
<evidence type="ECO:0000313" key="17">
    <source>
        <dbReference type="Ensembl" id="ENSPCEP00000001620.1"/>
    </source>
</evidence>
<dbReference type="AlphaFoldDB" id="A0A8C8R8Y2"/>
<keyword evidence="6" id="KW-0053">Apoptosis</keyword>
<feature type="compositionally biased region" description="Low complexity" evidence="15">
    <location>
        <begin position="399"/>
        <end position="415"/>
    </location>
</feature>
<dbReference type="Pfam" id="PF00179">
    <property type="entry name" value="UQ_con"/>
    <property type="match status" value="1"/>
</dbReference>
<keyword evidence="8" id="KW-0833">Ubl conjugation pathway</keyword>
<dbReference type="GO" id="GO:0005524">
    <property type="term" value="F:ATP binding"/>
    <property type="evidence" value="ECO:0007669"/>
    <property type="project" value="UniProtKB-KW"/>
</dbReference>
<sequence>MVVRGVSCSSRGRAGRTLWPWIRWWWRSGRGEPFWLADSLVWSPGSCAPQAGHGQQRMAESPAAEETAAAAVLAAASGGAPVGGGGAGSPGVFIPAELWAAAGFGAPPSGAGVPPGSAGAPMAGLPAAAAAAAGAALLTHSAFWDPTVSGDWDSERPSPACLLRIKRDIMSIYKEPPPGMFVVPDPHDMTKIHALITGPFDTPYEGGFFLFLFRCPPDYPIHPPRVKLMTTGNNTVRFNPNFYRNGKVCLSILGTWTGPAWSPAQSISSVLISIQSLMTENPYHNEPGFEQERHPGDSKNYNECIRHETIRVAVCDMLDGKCPCPEPLRGVMEKSFMEYFDFYEGVCRDRLHLQGQTMQDPFGEKRGHFDYQSLLIRLQGIRLKVQEKHQQENVEIDSDSSSSETETDTQGSSKA</sequence>
<organism evidence="17 18">
    <name type="scientific">Pelusios castaneus</name>
    <name type="common">West African mud turtle</name>
    <dbReference type="NCBI Taxonomy" id="367368"/>
    <lineage>
        <taxon>Eukaryota</taxon>
        <taxon>Metazoa</taxon>
        <taxon>Chordata</taxon>
        <taxon>Craniata</taxon>
        <taxon>Vertebrata</taxon>
        <taxon>Euteleostomi</taxon>
        <taxon>Archelosauria</taxon>
        <taxon>Testudinata</taxon>
        <taxon>Testudines</taxon>
        <taxon>Pleurodira</taxon>
        <taxon>Pelomedusidae</taxon>
        <taxon>Pelusios</taxon>
    </lineage>
</organism>
<evidence type="ECO:0000256" key="8">
    <source>
        <dbReference type="ARBA" id="ARBA00022786"/>
    </source>
</evidence>
<reference evidence="17" key="2">
    <citation type="submission" date="2025-09" db="UniProtKB">
        <authorList>
            <consortium name="Ensembl"/>
        </authorList>
    </citation>
    <scope>IDENTIFICATION</scope>
</reference>
<name>A0A8C8R8Y2_9SAUR</name>
<dbReference type="FunFam" id="3.10.110.10:FF:000046">
    <property type="entry name" value="Ubiquitin-conjugating enzyme E2 Z"/>
    <property type="match status" value="1"/>
</dbReference>
<dbReference type="SUPFAM" id="SSF54495">
    <property type="entry name" value="UBC-like"/>
    <property type="match status" value="1"/>
</dbReference>
<evidence type="ECO:0000256" key="7">
    <source>
        <dbReference type="ARBA" id="ARBA00022741"/>
    </source>
</evidence>
<dbReference type="GO" id="GO:0005634">
    <property type="term" value="C:nucleus"/>
    <property type="evidence" value="ECO:0007669"/>
    <property type="project" value="UniProtKB-SubCell"/>
</dbReference>
<dbReference type="PANTHER" id="PTHR46116">
    <property type="entry name" value="(E3-INDEPENDENT) E2 UBIQUITIN-CONJUGATING ENZYME"/>
    <property type="match status" value="1"/>
</dbReference>
<keyword evidence="9" id="KW-0067">ATP-binding</keyword>
<evidence type="ECO:0000256" key="5">
    <source>
        <dbReference type="ARBA" id="ARBA00022679"/>
    </source>
</evidence>
<evidence type="ECO:0000256" key="12">
    <source>
        <dbReference type="ARBA" id="ARBA00041798"/>
    </source>
</evidence>
<protein>
    <recommendedName>
        <fullName evidence="11">Ubiquitin-conjugating enzyme E2 Z</fullName>
        <ecNumber evidence="3">2.3.2.23</ecNumber>
    </recommendedName>
    <alternativeName>
        <fullName evidence="12">E2 ubiquitin-conjugating enzyme Z</fullName>
    </alternativeName>
    <alternativeName>
        <fullName evidence="14">Ubiquitin carrier protein Z</fullName>
    </alternativeName>
    <alternativeName>
        <fullName evidence="13">Ubiquitin-protein ligase Z</fullName>
    </alternativeName>
</protein>
<keyword evidence="5" id="KW-0808">Transferase</keyword>
<keyword evidence="7" id="KW-0547">Nucleotide-binding</keyword>
<feature type="domain" description="UBC core" evidence="16">
    <location>
        <begin position="160"/>
        <end position="314"/>
    </location>
</feature>
<dbReference type="EC" id="2.3.2.23" evidence="3"/>
<evidence type="ECO:0000256" key="1">
    <source>
        <dbReference type="ARBA" id="ARBA00004123"/>
    </source>
</evidence>
<evidence type="ECO:0000256" key="9">
    <source>
        <dbReference type="ARBA" id="ARBA00022840"/>
    </source>
</evidence>
<dbReference type="InterPro" id="IPR016135">
    <property type="entry name" value="UBQ-conjugating_enzyme/RWD"/>
</dbReference>
<evidence type="ECO:0000256" key="14">
    <source>
        <dbReference type="ARBA" id="ARBA00042401"/>
    </source>
</evidence>
<evidence type="ECO:0000259" key="16">
    <source>
        <dbReference type="PROSITE" id="PS50127"/>
    </source>
</evidence>
<evidence type="ECO:0000256" key="11">
    <source>
        <dbReference type="ARBA" id="ARBA00039894"/>
    </source>
</evidence>
<dbReference type="GO" id="GO:0005737">
    <property type="term" value="C:cytoplasm"/>
    <property type="evidence" value="ECO:0007669"/>
    <property type="project" value="UniProtKB-SubCell"/>
</dbReference>
<dbReference type="GO" id="GO:0004869">
    <property type="term" value="F:cysteine-type endopeptidase inhibitor activity"/>
    <property type="evidence" value="ECO:0007669"/>
    <property type="project" value="TreeGrafter"/>
</dbReference>
<evidence type="ECO:0000256" key="3">
    <source>
        <dbReference type="ARBA" id="ARBA00012486"/>
    </source>
</evidence>
<evidence type="ECO:0000256" key="15">
    <source>
        <dbReference type="SAM" id="MobiDB-lite"/>
    </source>
</evidence>
<accession>A0A8C8R8Y2</accession>
<comment type="subcellular location">
    <subcellularLocation>
        <location evidence="2">Cytoplasm</location>
    </subcellularLocation>
    <subcellularLocation>
        <location evidence="1">Nucleus</location>
    </subcellularLocation>
</comment>
<evidence type="ECO:0000256" key="10">
    <source>
        <dbReference type="ARBA" id="ARBA00023242"/>
    </source>
</evidence>
<dbReference type="Ensembl" id="ENSPCET00000001682.1">
    <property type="protein sequence ID" value="ENSPCEP00000001620.1"/>
    <property type="gene ID" value="ENSPCEG00000001383.1"/>
</dbReference>
<dbReference type="CDD" id="cd23809">
    <property type="entry name" value="UBCc_UBE2Z"/>
    <property type="match status" value="1"/>
</dbReference>
<dbReference type="GO" id="GO:0061631">
    <property type="term" value="F:ubiquitin conjugating enzyme activity"/>
    <property type="evidence" value="ECO:0007669"/>
    <property type="project" value="UniProtKB-EC"/>
</dbReference>
<proteinExistence type="predicted"/>
<dbReference type="GO" id="GO:0006915">
    <property type="term" value="P:apoptotic process"/>
    <property type="evidence" value="ECO:0007669"/>
    <property type="project" value="UniProtKB-KW"/>
</dbReference>
<evidence type="ECO:0000256" key="6">
    <source>
        <dbReference type="ARBA" id="ARBA00022703"/>
    </source>
</evidence>
<dbReference type="InterPro" id="IPR000608">
    <property type="entry name" value="UBC"/>
</dbReference>
<dbReference type="SMART" id="SM00212">
    <property type="entry name" value="UBCc"/>
    <property type="match status" value="1"/>
</dbReference>
<keyword evidence="18" id="KW-1185">Reference proteome</keyword>
<reference evidence="17" key="1">
    <citation type="submission" date="2025-08" db="UniProtKB">
        <authorList>
            <consortium name="Ensembl"/>
        </authorList>
    </citation>
    <scope>IDENTIFICATION</scope>
</reference>